<sequence length="250" mass="27394">MMLAPIPRSQPFELSRANACDDTPVPHGHQPNKALRIIIADDHPVVLSGIEMVLSSYADTPYSVVATAENADELIHHLQRTPCDLVISDYVMPYGCFPDGLALMSYLKRHFASLPLIVITMLRNPSLLQALLNVGVNSLFDKRSALSELKRAVYSTARGRRYLCPTFAAILDAQALPIAGSNTPSVSLSNREIEVVRLFAQGLSGRQIAAQLNRSEKTISRQKRTAMDKLGLVHDGGLMEFARVSGLRST</sequence>
<dbReference type="Proteomes" id="UP001299876">
    <property type="component" value="Unassembled WGS sequence"/>
</dbReference>
<dbReference type="InterPro" id="IPR001789">
    <property type="entry name" value="Sig_transdc_resp-reg_receiver"/>
</dbReference>
<evidence type="ECO:0000256" key="2">
    <source>
        <dbReference type="ARBA" id="ARBA00023125"/>
    </source>
</evidence>
<accession>A0ABT0EXF7</accession>
<evidence type="ECO:0000313" key="6">
    <source>
        <dbReference type="EMBL" id="MCK1790441.1"/>
    </source>
</evidence>
<keyword evidence="2" id="KW-0238">DNA-binding</keyword>
<dbReference type="SUPFAM" id="SSF46894">
    <property type="entry name" value="C-terminal effector domain of the bipartite response regulators"/>
    <property type="match status" value="1"/>
</dbReference>
<dbReference type="PANTHER" id="PTHR43214:SF17">
    <property type="entry name" value="TRANSCRIPTIONAL REGULATORY PROTEIN RCSB"/>
    <property type="match status" value="1"/>
</dbReference>
<evidence type="ECO:0000256" key="3">
    <source>
        <dbReference type="PROSITE-ProRule" id="PRU00169"/>
    </source>
</evidence>
<dbReference type="InterPro" id="IPR016032">
    <property type="entry name" value="Sig_transdc_resp-reg_C-effctor"/>
</dbReference>
<dbReference type="PRINTS" id="PR00038">
    <property type="entry name" value="HTHLUXR"/>
</dbReference>
<feature type="domain" description="HTH luxR-type" evidence="4">
    <location>
        <begin position="181"/>
        <end position="246"/>
    </location>
</feature>
<name>A0ABT0EXF7_9PSED</name>
<dbReference type="CDD" id="cd17535">
    <property type="entry name" value="REC_NarL-like"/>
    <property type="match status" value="1"/>
</dbReference>
<dbReference type="PROSITE" id="PS50043">
    <property type="entry name" value="HTH_LUXR_2"/>
    <property type="match status" value="1"/>
</dbReference>
<comment type="caution">
    <text evidence="6">The sequence shown here is derived from an EMBL/GenBank/DDBJ whole genome shotgun (WGS) entry which is preliminary data.</text>
</comment>
<evidence type="ECO:0000259" key="5">
    <source>
        <dbReference type="PROSITE" id="PS50110"/>
    </source>
</evidence>
<dbReference type="Gene3D" id="3.40.50.2300">
    <property type="match status" value="1"/>
</dbReference>
<dbReference type="SMART" id="SM00448">
    <property type="entry name" value="REC"/>
    <property type="match status" value="1"/>
</dbReference>
<evidence type="ECO:0000313" key="7">
    <source>
        <dbReference type="Proteomes" id="UP001299876"/>
    </source>
</evidence>
<dbReference type="CDD" id="cd06170">
    <property type="entry name" value="LuxR_C_like"/>
    <property type="match status" value="1"/>
</dbReference>
<dbReference type="Gene3D" id="1.10.10.10">
    <property type="entry name" value="Winged helix-like DNA-binding domain superfamily/Winged helix DNA-binding domain"/>
    <property type="match status" value="1"/>
</dbReference>
<dbReference type="SMART" id="SM00421">
    <property type="entry name" value="HTH_LUXR"/>
    <property type="match status" value="1"/>
</dbReference>
<evidence type="ECO:0000256" key="1">
    <source>
        <dbReference type="ARBA" id="ARBA00022553"/>
    </source>
</evidence>
<keyword evidence="1 3" id="KW-0597">Phosphoprotein</keyword>
<dbReference type="InterPro" id="IPR000792">
    <property type="entry name" value="Tscrpt_reg_LuxR_C"/>
</dbReference>
<reference evidence="6 7" key="1">
    <citation type="submission" date="2022-02" db="EMBL/GenBank/DDBJ databases">
        <title>Comparative genomics of the first Antarctic Pseudomonas spp. capable of biotransforming 2,4,6-Trinitrotoluene.</title>
        <authorList>
            <person name="Cabrera M.A."/>
            <person name="Marquez S.L."/>
            <person name="Perez-Donoso J.M."/>
        </authorList>
    </citation>
    <scope>NUCLEOTIDE SEQUENCE [LARGE SCALE GENOMIC DNA]</scope>
    <source>
        <strain evidence="6 7">TNT19</strain>
    </source>
</reference>
<dbReference type="Pfam" id="PF00196">
    <property type="entry name" value="GerE"/>
    <property type="match status" value="1"/>
</dbReference>
<dbReference type="EMBL" id="JAKNRW010000005">
    <property type="protein sequence ID" value="MCK1790441.1"/>
    <property type="molecule type" value="Genomic_DNA"/>
</dbReference>
<dbReference type="InterPro" id="IPR039420">
    <property type="entry name" value="WalR-like"/>
</dbReference>
<dbReference type="InterPro" id="IPR036388">
    <property type="entry name" value="WH-like_DNA-bd_sf"/>
</dbReference>
<feature type="domain" description="Response regulatory" evidence="5">
    <location>
        <begin position="36"/>
        <end position="157"/>
    </location>
</feature>
<dbReference type="InterPro" id="IPR058245">
    <property type="entry name" value="NreC/VraR/RcsB-like_REC"/>
</dbReference>
<feature type="modified residue" description="4-aspartylphosphate" evidence="3">
    <location>
        <position position="89"/>
    </location>
</feature>
<keyword evidence="7" id="KW-1185">Reference proteome</keyword>
<proteinExistence type="predicted"/>
<protein>
    <submittedName>
        <fullName evidence="6">Response regulator transcription factor</fullName>
    </submittedName>
</protein>
<evidence type="ECO:0000259" key="4">
    <source>
        <dbReference type="PROSITE" id="PS50043"/>
    </source>
</evidence>
<dbReference type="PANTHER" id="PTHR43214">
    <property type="entry name" value="TWO-COMPONENT RESPONSE REGULATOR"/>
    <property type="match status" value="1"/>
</dbReference>
<dbReference type="RefSeq" id="WP_247290361.1">
    <property type="nucleotide sequence ID" value="NZ_JAKNRW010000005.1"/>
</dbReference>
<dbReference type="PROSITE" id="PS50110">
    <property type="entry name" value="RESPONSE_REGULATORY"/>
    <property type="match status" value="1"/>
</dbReference>
<organism evidence="6 7">
    <name type="scientific">Pseudomonas violetae</name>
    <dbReference type="NCBI Taxonomy" id="2915813"/>
    <lineage>
        <taxon>Bacteria</taxon>
        <taxon>Pseudomonadati</taxon>
        <taxon>Pseudomonadota</taxon>
        <taxon>Gammaproteobacteria</taxon>
        <taxon>Pseudomonadales</taxon>
        <taxon>Pseudomonadaceae</taxon>
        <taxon>Pseudomonas</taxon>
    </lineage>
</organism>
<dbReference type="InterPro" id="IPR011006">
    <property type="entry name" value="CheY-like_superfamily"/>
</dbReference>
<dbReference type="Pfam" id="PF00072">
    <property type="entry name" value="Response_reg"/>
    <property type="match status" value="1"/>
</dbReference>
<gene>
    <name evidence="6" type="ORF">L9059_09635</name>
</gene>
<dbReference type="SUPFAM" id="SSF52172">
    <property type="entry name" value="CheY-like"/>
    <property type="match status" value="1"/>
</dbReference>